<evidence type="ECO:0000256" key="3">
    <source>
        <dbReference type="ARBA" id="ARBA00022741"/>
    </source>
</evidence>
<feature type="domain" description="ABC transporter" evidence="7">
    <location>
        <begin position="14"/>
        <end position="256"/>
    </location>
</feature>
<dbReference type="InterPro" id="IPR025302">
    <property type="entry name" value="DrrA1/2-like_C"/>
</dbReference>
<dbReference type="InterPro" id="IPR050763">
    <property type="entry name" value="ABC_transporter_ATP-binding"/>
</dbReference>
<organism evidence="8 9">
    <name type="scientific">Streptomyces racemochromogenes</name>
    <dbReference type="NCBI Taxonomy" id="67353"/>
    <lineage>
        <taxon>Bacteria</taxon>
        <taxon>Bacillati</taxon>
        <taxon>Actinomycetota</taxon>
        <taxon>Actinomycetes</taxon>
        <taxon>Kitasatosporales</taxon>
        <taxon>Streptomycetaceae</taxon>
        <taxon>Streptomyces</taxon>
    </lineage>
</organism>
<dbReference type="PANTHER" id="PTHR42711:SF18">
    <property type="entry name" value="ABC TRANSPORTER, ATP-BINDING PROTEIN"/>
    <property type="match status" value="1"/>
</dbReference>
<evidence type="ECO:0000313" key="9">
    <source>
        <dbReference type="Proteomes" id="UP001610631"/>
    </source>
</evidence>
<keyword evidence="3" id="KW-0547">Nucleotide-binding</keyword>
<dbReference type="PROSITE" id="PS50893">
    <property type="entry name" value="ABC_TRANSPORTER_2"/>
    <property type="match status" value="1"/>
</dbReference>
<feature type="region of interest" description="Disordered" evidence="6">
    <location>
        <begin position="335"/>
        <end position="355"/>
    </location>
</feature>
<comment type="caution">
    <text evidence="8">The sequence shown here is derived from an EMBL/GenBank/DDBJ whole genome shotgun (WGS) entry which is preliminary data.</text>
</comment>
<dbReference type="Pfam" id="PF13732">
    <property type="entry name" value="DrrA1-3_C"/>
    <property type="match status" value="1"/>
</dbReference>
<dbReference type="InterPro" id="IPR027417">
    <property type="entry name" value="P-loop_NTPase"/>
</dbReference>
<keyword evidence="2" id="KW-0813">Transport</keyword>
<dbReference type="Gene3D" id="3.40.50.300">
    <property type="entry name" value="P-loop containing nucleotide triphosphate hydrolases"/>
    <property type="match status" value="1"/>
</dbReference>
<dbReference type="EMBL" id="JBBDHD010000045">
    <property type="protein sequence ID" value="MFH7597097.1"/>
    <property type="molecule type" value="Genomic_DNA"/>
</dbReference>
<evidence type="ECO:0000256" key="1">
    <source>
        <dbReference type="ARBA" id="ARBA00004202"/>
    </source>
</evidence>
<protein>
    <submittedName>
        <fullName evidence="8">ABC transporter ATP-binding protein</fullName>
    </submittedName>
</protein>
<evidence type="ECO:0000259" key="7">
    <source>
        <dbReference type="PROSITE" id="PS50893"/>
    </source>
</evidence>
<keyword evidence="5" id="KW-0046">Antibiotic resistance</keyword>
<comment type="subcellular location">
    <subcellularLocation>
        <location evidence="1">Cell membrane</location>
        <topology evidence="1">Peripheral membrane protein</topology>
    </subcellularLocation>
</comment>
<evidence type="ECO:0000256" key="2">
    <source>
        <dbReference type="ARBA" id="ARBA00022448"/>
    </source>
</evidence>
<dbReference type="PANTHER" id="PTHR42711">
    <property type="entry name" value="ABC TRANSPORTER ATP-BINDING PROTEIN"/>
    <property type="match status" value="1"/>
</dbReference>
<dbReference type="InterPro" id="IPR003593">
    <property type="entry name" value="AAA+_ATPase"/>
</dbReference>
<dbReference type="InterPro" id="IPR003439">
    <property type="entry name" value="ABC_transporter-like_ATP-bd"/>
</dbReference>
<proteinExistence type="predicted"/>
<dbReference type="SMART" id="SM00382">
    <property type="entry name" value="AAA"/>
    <property type="match status" value="1"/>
</dbReference>
<dbReference type="Pfam" id="PF00005">
    <property type="entry name" value="ABC_tran"/>
    <property type="match status" value="1"/>
</dbReference>
<sequence>MPAQPRPSGAEYAIEAEDLHRTYSLRTGWLRPRRTEVTAVRGISFQVRPGELFGLLGPNGAGKSTTIKMLNTLLLPTSGTARIHGHDVARDTSEVRRRIGYVFGGDRGLYERLSALDNLRYFAELYGVEPRVQRARIAELLERVSLNGRENERVEGYSRGMRQRLHIARGLLHDPDVLFLDEPSIGVDPVAARDLRETVADLRATGTTVLLTTHYMAEADELCDRIAVIAKGTLQAIGTPEELKSRVRTRDVLDIEVFGLDEARLAPLRALPGVLSATLEEGAGRQTLTVQSARGTDLHQRVLNALSGVRVGRVVSREPSLEDAYVAIVEEAGDRSAGDGPAAGEAPGARTAVAA</sequence>
<name>A0ABW7PFD5_9ACTN</name>
<gene>
    <name evidence="8" type="ORF">WDV06_18640</name>
</gene>
<keyword evidence="9" id="KW-1185">Reference proteome</keyword>
<keyword evidence="4 8" id="KW-0067">ATP-binding</keyword>
<feature type="compositionally biased region" description="Low complexity" evidence="6">
    <location>
        <begin position="338"/>
        <end position="355"/>
    </location>
</feature>
<evidence type="ECO:0000256" key="4">
    <source>
        <dbReference type="ARBA" id="ARBA00022840"/>
    </source>
</evidence>
<evidence type="ECO:0000256" key="6">
    <source>
        <dbReference type="SAM" id="MobiDB-lite"/>
    </source>
</evidence>
<dbReference type="Proteomes" id="UP001610631">
    <property type="component" value="Unassembled WGS sequence"/>
</dbReference>
<dbReference type="SUPFAM" id="SSF52540">
    <property type="entry name" value="P-loop containing nucleoside triphosphate hydrolases"/>
    <property type="match status" value="1"/>
</dbReference>
<accession>A0ABW7PFD5</accession>
<evidence type="ECO:0000313" key="8">
    <source>
        <dbReference type="EMBL" id="MFH7597097.1"/>
    </source>
</evidence>
<evidence type="ECO:0000256" key="5">
    <source>
        <dbReference type="ARBA" id="ARBA00023251"/>
    </source>
</evidence>
<dbReference type="GO" id="GO:0005524">
    <property type="term" value="F:ATP binding"/>
    <property type="evidence" value="ECO:0007669"/>
    <property type="project" value="UniProtKB-KW"/>
</dbReference>
<dbReference type="RefSeq" id="WP_395510890.1">
    <property type="nucleotide sequence ID" value="NZ_JBBDHD010000045.1"/>
</dbReference>
<reference evidence="8 9" key="1">
    <citation type="submission" date="2024-03" db="EMBL/GenBank/DDBJ databases">
        <title>Whole genome sequencing of Streptomyces racemochromogenes, to identify antimicrobial biosynthetic gene clusters.</title>
        <authorList>
            <person name="Suryawanshi P."/>
            <person name="Krishnaraj P.U."/>
            <person name="Arun Y.P."/>
            <person name="Suryawanshi M.P."/>
            <person name="Rakshit O."/>
        </authorList>
    </citation>
    <scope>NUCLEOTIDE SEQUENCE [LARGE SCALE GENOMIC DNA]</scope>
    <source>
        <strain evidence="8 9">AUDT626</strain>
    </source>
</reference>